<proteinExistence type="predicted"/>
<dbReference type="AlphaFoldDB" id="F4SEK8"/>
<evidence type="ECO:0000313" key="3">
    <source>
        <dbReference type="Proteomes" id="UP000001072"/>
    </source>
</evidence>
<organism evidence="3">
    <name type="scientific">Melampsora larici-populina (strain 98AG31 / pathotype 3-4-7)</name>
    <name type="common">Poplar leaf rust fungus</name>
    <dbReference type="NCBI Taxonomy" id="747676"/>
    <lineage>
        <taxon>Eukaryota</taxon>
        <taxon>Fungi</taxon>
        <taxon>Dikarya</taxon>
        <taxon>Basidiomycota</taxon>
        <taxon>Pucciniomycotina</taxon>
        <taxon>Pucciniomycetes</taxon>
        <taxon>Pucciniales</taxon>
        <taxon>Melampsoraceae</taxon>
        <taxon>Melampsora</taxon>
    </lineage>
</organism>
<dbReference type="GeneID" id="18925456"/>
<feature type="region of interest" description="Disordered" evidence="1">
    <location>
        <begin position="1"/>
        <end position="52"/>
    </location>
</feature>
<accession>F4SEK8</accession>
<dbReference type="RefSeq" id="XP_007419811.1">
    <property type="nucleotide sequence ID" value="XM_007419749.1"/>
</dbReference>
<dbReference type="InParanoid" id="F4SEK8"/>
<sequence>MADSSISSNKSAKKRKVREDESAPNDDDRERSNSIVSSVRSSGPARNKPPKSTAQLFIDSMNSMQDKFMNQIKAEQTASTSGNVTRSLDYLVLAVRVIRKMKNIDRGFLFKALDLFKDQPQTAKIFVILESEELRIGWLKYQFEKLCTSLMQPYPIARPWYQHTSAPQEFRHKYSLLLPARPNTAPKSKILLKS</sequence>
<dbReference type="KEGG" id="mlr:MELLADRAFT_114739"/>
<reference evidence="3" key="1">
    <citation type="journal article" date="2011" name="Proc. Natl. Acad. Sci. U.S.A.">
        <title>Obligate biotrophy features unraveled by the genomic analysis of rust fungi.</title>
        <authorList>
            <person name="Duplessis S."/>
            <person name="Cuomo C.A."/>
            <person name="Lin Y.-C."/>
            <person name="Aerts A."/>
            <person name="Tisserant E."/>
            <person name="Veneault-Fourrey C."/>
            <person name="Joly D.L."/>
            <person name="Hacquard S."/>
            <person name="Amselem J."/>
            <person name="Cantarel B.L."/>
            <person name="Chiu R."/>
            <person name="Coutinho P.M."/>
            <person name="Feau N."/>
            <person name="Field M."/>
            <person name="Frey P."/>
            <person name="Gelhaye E."/>
            <person name="Goldberg J."/>
            <person name="Grabherr M.G."/>
            <person name="Kodira C.D."/>
            <person name="Kohler A."/>
            <person name="Kuees U."/>
            <person name="Lindquist E.A."/>
            <person name="Lucas S.M."/>
            <person name="Mago R."/>
            <person name="Mauceli E."/>
            <person name="Morin E."/>
            <person name="Murat C."/>
            <person name="Pangilinan J.L."/>
            <person name="Park R."/>
            <person name="Pearson M."/>
            <person name="Quesneville H."/>
            <person name="Rouhier N."/>
            <person name="Sakthikumar S."/>
            <person name="Salamov A.A."/>
            <person name="Schmutz J."/>
            <person name="Selles B."/>
            <person name="Shapiro H."/>
            <person name="Tanguay P."/>
            <person name="Tuskan G.A."/>
            <person name="Henrissat B."/>
            <person name="Van de Peer Y."/>
            <person name="Rouze P."/>
            <person name="Ellis J.G."/>
            <person name="Dodds P.N."/>
            <person name="Schein J.E."/>
            <person name="Zhong S."/>
            <person name="Hamelin R.C."/>
            <person name="Grigoriev I.V."/>
            <person name="Szabo L.J."/>
            <person name="Martin F."/>
        </authorList>
    </citation>
    <scope>NUCLEOTIDE SEQUENCE [LARGE SCALE GENOMIC DNA]</scope>
    <source>
        <strain evidence="3">98AG31 / pathotype 3-4-7</strain>
    </source>
</reference>
<gene>
    <name evidence="2" type="ORF">MELLADRAFT_114739</name>
</gene>
<evidence type="ECO:0000313" key="2">
    <source>
        <dbReference type="EMBL" id="EGF96919.1"/>
    </source>
</evidence>
<dbReference type="HOGENOM" id="CLU_1402739_0_0_1"/>
<feature type="compositionally biased region" description="Polar residues" evidence="1">
    <location>
        <begin position="1"/>
        <end position="10"/>
    </location>
</feature>
<feature type="compositionally biased region" description="Basic and acidic residues" evidence="1">
    <location>
        <begin position="17"/>
        <end position="32"/>
    </location>
</feature>
<dbReference type="Proteomes" id="UP000001072">
    <property type="component" value="Unassembled WGS sequence"/>
</dbReference>
<feature type="compositionally biased region" description="Low complexity" evidence="1">
    <location>
        <begin position="33"/>
        <end position="42"/>
    </location>
</feature>
<keyword evidence="3" id="KW-1185">Reference proteome</keyword>
<dbReference type="EMBL" id="GL883486">
    <property type="protein sequence ID" value="EGF96919.1"/>
    <property type="molecule type" value="Genomic_DNA"/>
</dbReference>
<name>F4SEK8_MELLP</name>
<dbReference type="VEuPathDB" id="FungiDB:MELLADRAFT_114739"/>
<protein>
    <submittedName>
        <fullName evidence="2">Uncharacterized protein</fullName>
    </submittedName>
</protein>
<evidence type="ECO:0000256" key="1">
    <source>
        <dbReference type="SAM" id="MobiDB-lite"/>
    </source>
</evidence>